<dbReference type="InterPro" id="IPR036457">
    <property type="entry name" value="PPM-type-like_dom_sf"/>
</dbReference>
<dbReference type="PANTHER" id="PTHR35801">
    <property type="entry name" value="PHOSPHOSERINE PHOSPHATASE RSBX"/>
    <property type="match status" value="1"/>
</dbReference>
<comment type="caution">
    <text evidence="2">The sequence shown here is derived from an EMBL/GenBank/DDBJ whole genome shotgun (WGS) entry which is preliminary data.</text>
</comment>
<dbReference type="SMART" id="SM00331">
    <property type="entry name" value="PP2C_SIG"/>
    <property type="match status" value="1"/>
</dbReference>
<dbReference type="SUPFAM" id="SSF81606">
    <property type="entry name" value="PP2C-like"/>
    <property type="match status" value="1"/>
</dbReference>
<protein>
    <submittedName>
        <fullName evidence="2">Phosphoserine phosphatase</fullName>
        <ecNumber evidence="2">3.1.3.3</ecNumber>
    </submittedName>
</protein>
<dbReference type="Pfam" id="PF07228">
    <property type="entry name" value="SpoIIE"/>
    <property type="match status" value="1"/>
</dbReference>
<keyword evidence="3" id="KW-1185">Reference proteome</keyword>
<dbReference type="AlphaFoldDB" id="A0A0C2REB6"/>
<dbReference type="EMBL" id="JXRR01000012">
    <property type="protein sequence ID" value="KIL48590.1"/>
    <property type="molecule type" value="Genomic_DNA"/>
</dbReference>
<sequence length="168" mass="18676">MIATEDYYVCILADGLGSGTYAHEASSAACDVVSMHHEEDVETLMNRCNDSLLKKRGAAVAIVKVDFTTKVVQYSCVGNVRFYFYSHDGTLTYPLPVTGYLSGRKQTFKTQEFLYGEGSSFLLHSDGLELTRVRPMLQPQHSLDYISSQLESIVRGTDDTTFVIGRLP</sequence>
<dbReference type="PATRIC" id="fig|220754.4.peg.1388"/>
<dbReference type="InterPro" id="IPR039248">
    <property type="entry name" value="Ptase_RsbX"/>
</dbReference>
<accession>A0A0C2REB6</accession>
<evidence type="ECO:0000313" key="2">
    <source>
        <dbReference type="EMBL" id="KIL48590.1"/>
    </source>
</evidence>
<dbReference type="InterPro" id="IPR001932">
    <property type="entry name" value="PPM-type_phosphatase-like_dom"/>
</dbReference>
<name>A0A0C2REB6_9BACL</name>
<dbReference type="Gene3D" id="3.60.40.10">
    <property type="entry name" value="PPM-type phosphatase domain"/>
    <property type="match status" value="1"/>
</dbReference>
<keyword evidence="2" id="KW-0378">Hydrolase</keyword>
<dbReference type="PANTHER" id="PTHR35801:SF1">
    <property type="entry name" value="PHOSPHOSERINE PHOSPHATASE RSBX"/>
    <property type="match status" value="1"/>
</dbReference>
<organism evidence="2 3">
    <name type="scientific">Jeotgalibacillus campisalis</name>
    <dbReference type="NCBI Taxonomy" id="220754"/>
    <lineage>
        <taxon>Bacteria</taxon>
        <taxon>Bacillati</taxon>
        <taxon>Bacillota</taxon>
        <taxon>Bacilli</taxon>
        <taxon>Bacillales</taxon>
        <taxon>Caryophanaceae</taxon>
        <taxon>Jeotgalibacillus</taxon>
    </lineage>
</organism>
<evidence type="ECO:0000259" key="1">
    <source>
        <dbReference type="SMART" id="SM00331"/>
    </source>
</evidence>
<dbReference type="GO" id="GO:0016787">
    <property type="term" value="F:hydrolase activity"/>
    <property type="evidence" value="ECO:0007669"/>
    <property type="project" value="UniProtKB-KW"/>
</dbReference>
<reference evidence="2 3" key="1">
    <citation type="submission" date="2015-01" db="EMBL/GenBank/DDBJ databases">
        <title>Jeotgalibacillus campisalis genome sequencing.</title>
        <authorList>
            <person name="Goh K.M."/>
            <person name="Chan K.-G."/>
            <person name="Yaakop A.S."/>
            <person name="Ee R."/>
            <person name="Gan H.M."/>
            <person name="Chan C.S."/>
        </authorList>
    </citation>
    <scope>NUCLEOTIDE SEQUENCE [LARGE SCALE GENOMIC DNA]</scope>
    <source>
        <strain evidence="2 3">SF-57</strain>
    </source>
</reference>
<dbReference type="Proteomes" id="UP000031972">
    <property type="component" value="Unassembled WGS sequence"/>
</dbReference>
<gene>
    <name evidence="2" type="ORF">KR50_13630</name>
</gene>
<feature type="domain" description="PPM-type phosphatase" evidence="1">
    <location>
        <begin position="1"/>
        <end position="167"/>
    </location>
</feature>
<evidence type="ECO:0000313" key="3">
    <source>
        <dbReference type="Proteomes" id="UP000031972"/>
    </source>
</evidence>
<proteinExistence type="predicted"/>
<dbReference type="EC" id="3.1.3.3" evidence="2"/>